<dbReference type="STRING" id="1167006.UWK_02533"/>
<dbReference type="RefSeq" id="WP_015404755.1">
    <property type="nucleotide sequence ID" value="NC_020304.1"/>
</dbReference>
<name>M1NHI8_DESSD</name>
<dbReference type="GO" id="GO:0043709">
    <property type="term" value="P:cell adhesion involved in single-species biofilm formation"/>
    <property type="evidence" value="ECO:0007669"/>
    <property type="project" value="TreeGrafter"/>
</dbReference>
<dbReference type="InterPro" id="IPR043128">
    <property type="entry name" value="Rev_trsase/Diguanyl_cyclase"/>
</dbReference>
<dbReference type="GO" id="GO:1902201">
    <property type="term" value="P:negative regulation of bacterial-type flagellum-dependent cell motility"/>
    <property type="evidence" value="ECO:0007669"/>
    <property type="project" value="TreeGrafter"/>
</dbReference>
<dbReference type="GO" id="GO:0005886">
    <property type="term" value="C:plasma membrane"/>
    <property type="evidence" value="ECO:0007669"/>
    <property type="project" value="UniProtKB-SubCell"/>
</dbReference>
<evidence type="ECO:0000256" key="3">
    <source>
        <dbReference type="ARBA" id="ARBA00022475"/>
    </source>
</evidence>
<dbReference type="SMART" id="SM00267">
    <property type="entry name" value="GGDEF"/>
    <property type="match status" value="1"/>
</dbReference>
<dbReference type="FunFam" id="3.30.70.270:FF:000001">
    <property type="entry name" value="Diguanylate cyclase domain protein"/>
    <property type="match status" value="1"/>
</dbReference>
<dbReference type="CDD" id="cd01949">
    <property type="entry name" value="GGDEF"/>
    <property type="match status" value="1"/>
</dbReference>
<dbReference type="Pfam" id="PF00990">
    <property type="entry name" value="GGDEF"/>
    <property type="match status" value="1"/>
</dbReference>
<dbReference type="InterPro" id="IPR029787">
    <property type="entry name" value="Nucleotide_cyclase"/>
</dbReference>
<dbReference type="Pfam" id="PF02743">
    <property type="entry name" value="dCache_1"/>
    <property type="match status" value="1"/>
</dbReference>
<evidence type="ECO:0000256" key="4">
    <source>
        <dbReference type="ARBA" id="ARBA00022692"/>
    </source>
</evidence>
<dbReference type="CDD" id="cd18773">
    <property type="entry name" value="PDC1_HK_sensor"/>
    <property type="match status" value="1"/>
</dbReference>
<evidence type="ECO:0000256" key="1">
    <source>
        <dbReference type="ARBA" id="ARBA00004651"/>
    </source>
</evidence>
<reference evidence="10" key="1">
    <citation type="journal article" date="2013" name="Stand. Genomic Sci.">
        <title>Complete genome sequence of Desulfocapsa sulfexigens, a marine deltaproteobacterium specialized in disproportionating inorganic sulfur compounds.</title>
        <authorList>
            <person name="Finster K.W."/>
            <person name="Kjeldsen K.U."/>
            <person name="Kube M."/>
            <person name="Reinhardt R."/>
            <person name="Mussmann M."/>
            <person name="Amann R."/>
            <person name="Schreiber L."/>
        </authorList>
    </citation>
    <scope>NUCLEOTIDE SEQUENCE [LARGE SCALE GENOMIC DNA]</scope>
    <source>
        <strain evidence="10">DSM 10523 / SB164P1</strain>
    </source>
</reference>
<dbReference type="PANTHER" id="PTHR45138">
    <property type="entry name" value="REGULATORY COMPONENTS OF SENSORY TRANSDUCTION SYSTEM"/>
    <property type="match status" value="1"/>
</dbReference>
<dbReference type="SUPFAM" id="SSF55073">
    <property type="entry name" value="Nucleotide cyclase"/>
    <property type="match status" value="1"/>
</dbReference>
<dbReference type="PROSITE" id="PS50887">
    <property type="entry name" value="GGDEF"/>
    <property type="match status" value="1"/>
</dbReference>
<keyword evidence="10" id="KW-1185">Reference proteome</keyword>
<keyword evidence="6 7" id="KW-0472">Membrane</keyword>
<dbReference type="AlphaFoldDB" id="M1NHI8"/>
<dbReference type="InterPro" id="IPR050469">
    <property type="entry name" value="Diguanylate_Cyclase"/>
</dbReference>
<protein>
    <recommendedName>
        <fullName evidence="2">diguanylate cyclase</fullName>
        <ecNumber evidence="2">2.7.7.65</ecNumber>
    </recommendedName>
</protein>
<sequence length="482" mass="55121">MFKHKKNLITFLSILLIVGFLLTSLASYFISLASLRDQMTHGELPLTSDTVYSEIQRDLLRPIFISSLMASDTFLRDWVINEEQNHDAVIRYLTEIKQTYNTITSFFVSDQTRNYYHPDGLVKQVQEAEERDSWYFRVQKMSDDFEINVDIDQANNDTMTVFINYRVHDYKGNFIGATGVGLAVDAVQKLIDQYQETYNRDIFLIDRLGNIKLSNTSDKQRQQQTAQLNIFLKSKEFLTQMTSTETVALQSKIDGHPISLNTRFIKEFDWYLVVIQSELEGTAKLLQTLLINLLFCAVVTTIILFIINRVISSYQEDIEHMATTDKLTGLYNRQALDLLVNPILLDQSRKPENLSLLLLDIDHFKEINDTYGHLAGDAVLKNLARLITSRLRKTDIICRWGGEEFLMLLKGCTLDTASNMAEELRLAVINNPTSSQNQTLPITVSIGVAQYQPEDTRDKLIGKADRALYQAKANGRNRVVSA</sequence>
<dbReference type="HOGENOM" id="CLU_029518_0_0_7"/>
<evidence type="ECO:0000313" key="10">
    <source>
        <dbReference type="Proteomes" id="UP000011721"/>
    </source>
</evidence>
<dbReference type="NCBIfam" id="TIGR00254">
    <property type="entry name" value="GGDEF"/>
    <property type="match status" value="1"/>
</dbReference>
<keyword evidence="4 7" id="KW-0812">Transmembrane</keyword>
<keyword evidence="3" id="KW-1003">Cell membrane</keyword>
<dbReference type="PANTHER" id="PTHR45138:SF26">
    <property type="entry name" value="DIGUANYLATE CYCLASE"/>
    <property type="match status" value="1"/>
</dbReference>
<dbReference type="GO" id="GO:0052621">
    <property type="term" value="F:diguanylate cyclase activity"/>
    <property type="evidence" value="ECO:0007669"/>
    <property type="project" value="UniProtKB-EC"/>
</dbReference>
<evidence type="ECO:0000256" key="5">
    <source>
        <dbReference type="ARBA" id="ARBA00022989"/>
    </source>
</evidence>
<dbReference type="Gene3D" id="3.30.70.270">
    <property type="match status" value="1"/>
</dbReference>
<proteinExistence type="predicted"/>
<accession>M1NHI8</accession>
<dbReference type="EC" id="2.7.7.65" evidence="2"/>
<dbReference type="eggNOG" id="COG3706">
    <property type="taxonomic scope" value="Bacteria"/>
</dbReference>
<keyword evidence="5 7" id="KW-1133">Transmembrane helix</keyword>
<dbReference type="Gene3D" id="3.30.450.20">
    <property type="entry name" value="PAS domain"/>
    <property type="match status" value="1"/>
</dbReference>
<evidence type="ECO:0000313" key="9">
    <source>
        <dbReference type="EMBL" id="AGF79069.1"/>
    </source>
</evidence>
<dbReference type="KEGG" id="dsf:UWK_02533"/>
<organism evidence="9 10">
    <name type="scientific">Desulfocapsa sulfexigens (strain DSM 10523 / SB164P1)</name>
    <dbReference type="NCBI Taxonomy" id="1167006"/>
    <lineage>
        <taxon>Bacteria</taxon>
        <taxon>Pseudomonadati</taxon>
        <taxon>Thermodesulfobacteriota</taxon>
        <taxon>Desulfobulbia</taxon>
        <taxon>Desulfobulbales</taxon>
        <taxon>Desulfocapsaceae</taxon>
        <taxon>Desulfocapsa</taxon>
    </lineage>
</organism>
<evidence type="ECO:0000256" key="7">
    <source>
        <dbReference type="SAM" id="Phobius"/>
    </source>
</evidence>
<feature type="transmembrane region" description="Helical" evidence="7">
    <location>
        <begin position="285"/>
        <end position="307"/>
    </location>
</feature>
<evidence type="ECO:0000259" key="8">
    <source>
        <dbReference type="PROSITE" id="PS50887"/>
    </source>
</evidence>
<evidence type="ECO:0000256" key="2">
    <source>
        <dbReference type="ARBA" id="ARBA00012528"/>
    </source>
</evidence>
<dbReference type="Proteomes" id="UP000011721">
    <property type="component" value="Chromosome"/>
</dbReference>
<evidence type="ECO:0000256" key="6">
    <source>
        <dbReference type="ARBA" id="ARBA00023136"/>
    </source>
</evidence>
<dbReference type="InterPro" id="IPR033479">
    <property type="entry name" value="dCache_1"/>
</dbReference>
<dbReference type="EMBL" id="CP003985">
    <property type="protein sequence ID" value="AGF79069.1"/>
    <property type="molecule type" value="Genomic_DNA"/>
</dbReference>
<gene>
    <name evidence="9" type="ordered locus">UWK_02533</name>
</gene>
<feature type="domain" description="GGDEF" evidence="8">
    <location>
        <begin position="352"/>
        <end position="482"/>
    </location>
</feature>
<dbReference type="InterPro" id="IPR000160">
    <property type="entry name" value="GGDEF_dom"/>
</dbReference>
<comment type="subcellular location">
    <subcellularLocation>
        <location evidence="1">Cell membrane</location>
        <topology evidence="1">Multi-pass membrane protein</topology>
    </subcellularLocation>
</comment>
<dbReference type="OrthoDB" id="9812260at2"/>